<dbReference type="Pfam" id="PF17931">
    <property type="entry name" value="TetR_C_23"/>
    <property type="match status" value="1"/>
</dbReference>
<dbReference type="PROSITE" id="PS50977">
    <property type="entry name" value="HTH_TETR_2"/>
    <property type="match status" value="1"/>
</dbReference>
<dbReference type="Pfam" id="PF00440">
    <property type="entry name" value="TetR_N"/>
    <property type="match status" value="1"/>
</dbReference>
<dbReference type="SUPFAM" id="SSF46689">
    <property type="entry name" value="Homeodomain-like"/>
    <property type="match status" value="1"/>
</dbReference>
<dbReference type="InterPro" id="IPR036271">
    <property type="entry name" value="Tet_transcr_reg_TetR-rel_C_sf"/>
</dbReference>
<feature type="domain" description="HTH tetR-type" evidence="4">
    <location>
        <begin position="34"/>
        <end position="94"/>
    </location>
</feature>
<dbReference type="InterPro" id="IPR023772">
    <property type="entry name" value="DNA-bd_HTH_TetR-type_CS"/>
</dbReference>
<dbReference type="SUPFAM" id="SSF48498">
    <property type="entry name" value="Tetracyclin repressor-like, C-terminal domain"/>
    <property type="match status" value="1"/>
</dbReference>
<feature type="compositionally biased region" description="Low complexity" evidence="3">
    <location>
        <begin position="1"/>
        <end position="17"/>
    </location>
</feature>
<dbReference type="InterPro" id="IPR001647">
    <property type="entry name" value="HTH_TetR"/>
</dbReference>
<protein>
    <submittedName>
        <fullName evidence="5">AcrR family transcriptional regulator</fullName>
    </submittedName>
</protein>
<evidence type="ECO:0000256" key="2">
    <source>
        <dbReference type="PROSITE-ProRule" id="PRU00335"/>
    </source>
</evidence>
<feature type="DNA-binding region" description="H-T-H motif" evidence="2">
    <location>
        <begin position="57"/>
        <end position="76"/>
    </location>
</feature>
<dbReference type="EMBL" id="JACCCC010000001">
    <property type="protein sequence ID" value="NYE47474.1"/>
    <property type="molecule type" value="Genomic_DNA"/>
</dbReference>
<organism evidence="5 6">
    <name type="scientific">Spinactinospora alkalitolerans</name>
    <dbReference type="NCBI Taxonomy" id="687207"/>
    <lineage>
        <taxon>Bacteria</taxon>
        <taxon>Bacillati</taxon>
        <taxon>Actinomycetota</taxon>
        <taxon>Actinomycetes</taxon>
        <taxon>Streptosporangiales</taxon>
        <taxon>Nocardiopsidaceae</taxon>
        <taxon>Spinactinospora</taxon>
    </lineage>
</organism>
<comment type="caution">
    <text evidence="5">The sequence shown here is derived from an EMBL/GenBank/DDBJ whole genome shotgun (WGS) entry which is preliminary data.</text>
</comment>
<dbReference type="PANTHER" id="PTHR30055:SF146">
    <property type="entry name" value="HTH-TYPE TRANSCRIPTIONAL DUAL REGULATOR CECR"/>
    <property type="match status" value="1"/>
</dbReference>
<reference evidence="5 6" key="1">
    <citation type="submission" date="2020-07" db="EMBL/GenBank/DDBJ databases">
        <title>Sequencing the genomes of 1000 actinobacteria strains.</title>
        <authorList>
            <person name="Klenk H.-P."/>
        </authorList>
    </citation>
    <scope>NUCLEOTIDE SEQUENCE [LARGE SCALE GENOMIC DNA]</scope>
    <source>
        <strain evidence="5 6">CXB654</strain>
    </source>
</reference>
<dbReference type="PROSITE" id="PS01081">
    <property type="entry name" value="HTH_TETR_1"/>
    <property type="match status" value="1"/>
</dbReference>
<evidence type="ECO:0000256" key="3">
    <source>
        <dbReference type="SAM" id="MobiDB-lite"/>
    </source>
</evidence>
<dbReference type="Proteomes" id="UP000589036">
    <property type="component" value="Unassembled WGS sequence"/>
</dbReference>
<proteinExistence type="predicted"/>
<sequence>MDSAAPTDDAPADAAPAGEGGGRRARSAGSAKSEQTRALILETAMRLFQERGYDRTTMRAIAKEAGVSVGNAYYYFGSKEHLIQGFYDRITREHSARATPALAGRRDFGERLGTALTTWLDTAEPYHGFATQFFRNAADPSSPLSPLSEESRPARATAVSLYREVLTGSGLKIDDELAELLPELLWLLQMGVVMFWVFDRTPGCERSRRFVRRCTPLVARLVSLSRYRILRPIVRDVEGLIRDFVTPSTPSADPGGTPR</sequence>
<dbReference type="AlphaFoldDB" id="A0A852TZT4"/>
<name>A0A852TZT4_9ACTN</name>
<evidence type="ECO:0000256" key="1">
    <source>
        <dbReference type="ARBA" id="ARBA00023125"/>
    </source>
</evidence>
<dbReference type="PRINTS" id="PR00455">
    <property type="entry name" value="HTHTETR"/>
</dbReference>
<dbReference type="GO" id="GO:0003700">
    <property type="term" value="F:DNA-binding transcription factor activity"/>
    <property type="evidence" value="ECO:0007669"/>
    <property type="project" value="TreeGrafter"/>
</dbReference>
<dbReference type="RefSeq" id="WP_312863163.1">
    <property type="nucleotide sequence ID" value="NZ_BAAAYY010000015.1"/>
</dbReference>
<evidence type="ECO:0000259" key="4">
    <source>
        <dbReference type="PROSITE" id="PS50977"/>
    </source>
</evidence>
<keyword evidence="6" id="KW-1185">Reference proteome</keyword>
<evidence type="ECO:0000313" key="5">
    <source>
        <dbReference type="EMBL" id="NYE47474.1"/>
    </source>
</evidence>
<accession>A0A852TZT4</accession>
<dbReference type="InterPro" id="IPR050109">
    <property type="entry name" value="HTH-type_TetR-like_transc_reg"/>
</dbReference>
<gene>
    <name evidence="5" type="ORF">HDA32_002594</name>
</gene>
<dbReference type="GO" id="GO:0000976">
    <property type="term" value="F:transcription cis-regulatory region binding"/>
    <property type="evidence" value="ECO:0007669"/>
    <property type="project" value="TreeGrafter"/>
</dbReference>
<keyword evidence="1 2" id="KW-0238">DNA-binding</keyword>
<dbReference type="PANTHER" id="PTHR30055">
    <property type="entry name" value="HTH-TYPE TRANSCRIPTIONAL REGULATOR RUTR"/>
    <property type="match status" value="1"/>
</dbReference>
<dbReference type="InterPro" id="IPR041673">
    <property type="entry name" value="TetR_C_23"/>
</dbReference>
<feature type="region of interest" description="Disordered" evidence="3">
    <location>
        <begin position="1"/>
        <end position="34"/>
    </location>
</feature>
<evidence type="ECO:0000313" key="6">
    <source>
        <dbReference type="Proteomes" id="UP000589036"/>
    </source>
</evidence>
<dbReference type="InterPro" id="IPR009057">
    <property type="entry name" value="Homeodomain-like_sf"/>
</dbReference>
<dbReference type="Gene3D" id="1.10.357.10">
    <property type="entry name" value="Tetracycline Repressor, domain 2"/>
    <property type="match status" value="1"/>
</dbReference>